<name>A0AAD8UT85_BABGI</name>
<feature type="region of interest" description="Disordered" evidence="1">
    <location>
        <begin position="110"/>
        <end position="200"/>
    </location>
</feature>
<dbReference type="AlphaFoldDB" id="A0AAD8UT85"/>
<keyword evidence="3" id="KW-1185">Reference proteome</keyword>
<sequence length="1075" mass="121927">MVLHEGTISNFLDGVRSATARITAEKLYKRLLKNGGSVDIASHRDIPGSRVLVGELLLYGFVEHKANPGSGEYPWEMFHDLCIHPIASDGRFISYAMPYRITTELRVNPKKRSRIDLSNDQSGSDIGAGNIEMQVLSRGKKKGKKSESGQGKSSVEAEPGSGIHHSDTDGSRNSQRKHQQICDTSESSYTRDDSSTDEYGNYPASGCSIRDIAYARFRKNVLEGILHTASDMYAIDGVLQCRGKQKGCSVLWNSRLANVFTLVSNMEGAATKIECGSCRELLMQLRSSFIYNLLRICNYNKRLEDVDALYQHVFQDIIQFYCNGDAIMGTFFAHVSKLIYYSKIENAENVNAQVNQLGLVVTGWLGDRRIHGYIDRFAKLNLPQLVCGAFMRLLDKDDGALIDKCHLMLFRDAFTCFIMNYLAYLVDDICGGQKLVYDPYVSKGINYIYHLNSRLHIINCMIENYVATVASISSKIEDECAHIMYMVASPLLGNENIYKWILGLHFRDSDGDEMRRQCRLAVMVLYTVAVNYHQPFLKAEAVNCLRRFQGVPWVSLLDFCSGDPVTNHMVAPIAFTMIQSSGEGAILNCTFRYTFLTSLDEVISEIQQSDIVFHGYRDTRFAMLERTGRETLYAHITTMWPPILTAMFNDNVISMPLSFLVYFATAHLLPIVWNEDLDKYNDMEEDEKKRSIYVSPKMSIELNWTLHIINMMYCLEPTICDLSILDCIIVNFVMHKATIHLHDIREILTLHTGETQQDTIQNVISSNYIALTQNPVNMLLRMPNSITVKSFILRPFCNCILQLLYNLYRDICYGYPSFSMSRKTRLGITYINALQEASILNLVMELANDRLPRTIEDNIGCLISMITSKATFTDDIISSTGLPMSSLLAYVDLCVSEEKLFEKVTERFAASVEMLVNNSNNCNKSDVENVSIAQRKKDNKAFLSPYSSGDVATYHLYNVLLRVIEIPELSKITNIPAEDPNAQRFMMVVNLYWRCFQMSGGNNPILGFVKNSLPIVVRLHYLCPWMINNSTEMLQTWIHNDKAITPELQNIACGVIKDLRGIYQELKELESVEDT</sequence>
<comment type="caution">
    <text evidence="2">The sequence shown here is derived from an EMBL/GenBank/DDBJ whole genome shotgun (WGS) entry which is preliminary data.</text>
</comment>
<evidence type="ECO:0000256" key="1">
    <source>
        <dbReference type="SAM" id="MobiDB-lite"/>
    </source>
</evidence>
<evidence type="ECO:0000313" key="2">
    <source>
        <dbReference type="EMBL" id="KAK1444566.1"/>
    </source>
</evidence>
<dbReference type="Proteomes" id="UP001230268">
    <property type="component" value="Unassembled WGS sequence"/>
</dbReference>
<dbReference type="EMBL" id="JAVEPI010000001">
    <property type="protein sequence ID" value="KAK1444566.1"/>
    <property type="molecule type" value="Genomic_DNA"/>
</dbReference>
<accession>A0AAD8UT85</accession>
<proteinExistence type="predicted"/>
<reference evidence="2" key="1">
    <citation type="submission" date="2023-08" db="EMBL/GenBank/DDBJ databases">
        <title>Draft sequence of the Babesia gibsoni genome.</title>
        <authorList>
            <person name="Yamagishi J.Y."/>
            <person name="Xuan X.X."/>
        </authorList>
    </citation>
    <scope>NUCLEOTIDE SEQUENCE</scope>
    <source>
        <strain evidence="2">Azabu</strain>
    </source>
</reference>
<organism evidence="2 3">
    <name type="scientific">Babesia gibsoni</name>
    <dbReference type="NCBI Taxonomy" id="33632"/>
    <lineage>
        <taxon>Eukaryota</taxon>
        <taxon>Sar</taxon>
        <taxon>Alveolata</taxon>
        <taxon>Apicomplexa</taxon>
        <taxon>Aconoidasida</taxon>
        <taxon>Piroplasmida</taxon>
        <taxon>Babesiidae</taxon>
        <taxon>Babesia</taxon>
    </lineage>
</organism>
<protein>
    <submittedName>
        <fullName evidence="2">Uncharacterized protein</fullName>
    </submittedName>
</protein>
<gene>
    <name evidence="2" type="ORF">BgAZ_104720</name>
</gene>
<evidence type="ECO:0000313" key="3">
    <source>
        <dbReference type="Proteomes" id="UP001230268"/>
    </source>
</evidence>